<comment type="miscellaneous">
    <text evidence="12">A lyase-type mechanism (elimination/hydration) is suggested for the cleavage of the lactyl ether bond of MurNAc 6-phosphate, with the formation of an alpha,beta-unsaturated aldehyde intermediate with (E)-stereochemistry, followed by the syn addition of water to give product.</text>
</comment>
<comment type="pathway">
    <text evidence="6">Cell wall biogenesis.</text>
</comment>
<evidence type="ECO:0000313" key="14">
    <source>
        <dbReference type="EMBL" id="SFN77890.1"/>
    </source>
</evidence>
<dbReference type="InterPro" id="IPR001347">
    <property type="entry name" value="SIS_dom"/>
</dbReference>
<evidence type="ECO:0000256" key="1">
    <source>
        <dbReference type="ARBA" id="ARBA00011738"/>
    </source>
</evidence>
<dbReference type="NCBIfam" id="TIGR00274">
    <property type="entry name" value="N-acetylmuramic acid 6-phosphate etherase"/>
    <property type="match status" value="1"/>
</dbReference>
<evidence type="ECO:0000256" key="12">
    <source>
        <dbReference type="HAMAP-Rule" id="MF_00068"/>
    </source>
</evidence>
<dbReference type="Proteomes" id="UP000181899">
    <property type="component" value="Unassembled WGS sequence"/>
</dbReference>
<sequence length="306" mass="32791">MIDLNLLDTEGINENSRKIDQLSTYEVLETINDEDQKVAAVIRENLGSIEAAVEAIFKKVKNGGRLIYIGAGTSGRLGVLDASECPPTYGVSKELVQGIIAGGVEALQNAIEGAEDVEEGALEDLKAIGFSEKDALVGLAASGRTPYVRSAIVYANELGAVTASVSCVKNAVISEVAQYPIEAVVGPEVITGSTRMKAGTAQKLILNMISTTIMVKLGKVYGNLMVDVRATNEKLKVRAKRIIEMTTDLTGEEAVALFLESGESVKVAILMNKTGLSREEAEVLLDHYDGKIRKAIENYESKVRVQ</sequence>
<comment type="subunit">
    <text evidence="1 12">Homodimer.</text>
</comment>
<comment type="function">
    <text evidence="12">Specifically catalyzes the cleavage of the D-lactyl ether substituent of MurNAc 6-phosphate, producing GlcNAc 6-phosphate and D-lactate.</text>
</comment>
<reference evidence="14 15" key="1">
    <citation type="submission" date="2016-10" db="EMBL/GenBank/DDBJ databases">
        <authorList>
            <person name="de Groot N.N."/>
        </authorList>
    </citation>
    <scope>NUCLEOTIDE SEQUENCE [LARGE SCALE GENOMIC DNA]</scope>
    <source>
        <strain evidence="14 15">ML2</strain>
    </source>
</reference>
<evidence type="ECO:0000256" key="5">
    <source>
        <dbReference type="ARBA" id="ARBA00060595"/>
    </source>
</evidence>
<organism evidence="14 15">
    <name type="scientific">Proteiniclasticum ruminis</name>
    <dbReference type="NCBI Taxonomy" id="398199"/>
    <lineage>
        <taxon>Bacteria</taxon>
        <taxon>Bacillati</taxon>
        <taxon>Bacillota</taxon>
        <taxon>Clostridia</taxon>
        <taxon>Eubacteriales</taxon>
        <taxon>Clostridiaceae</taxon>
        <taxon>Proteiniclasticum</taxon>
    </lineage>
</organism>
<name>A0A1I5BT24_9CLOT</name>
<dbReference type="FunFam" id="3.40.50.10490:FF:000014">
    <property type="entry name" value="N-acetylmuramic acid 6-phosphate etherase"/>
    <property type="match status" value="1"/>
</dbReference>
<comment type="catalytic activity">
    <reaction evidence="4 12">
        <text>N-acetyl-D-muramate 6-phosphate + H2O = N-acetyl-D-glucosamine 6-phosphate + (R)-lactate</text>
        <dbReference type="Rhea" id="RHEA:26410"/>
        <dbReference type="ChEBI" id="CHEBI:15377"/>
        <dbReference type="ChEBI" id="CHEBI:16004"/>
        <dbReference type="ChEBI" id="CHEBI:57513"/>
        <dbReference type="ChEBI" id="CHEBI:58722"/>
        <dbReference type="EC" id="4.2.1.126"/>
    </reaction>
</comment>
<feature type="active site" description="Proton donor" evidence="12">
    <location>
        <position position="84"/>
    </location>
</feature>
<evidence type="ECO:0000256" key="8">
    <source>
        <dbReference type="ARBA" id="ARBA00067056"/>
    </source>
</evidence>
<evidence type="ECO:0000256" key="11">
    <source>
        <dbReference type="ARBA" id="ARBA00084049"/>
    </source>
</evidence>
<comment type="pathway">
    <text evidence="5">Amino-sugar metabolism; 1,6-anhydro-N-acetylmuramate degradation.</text>
</comment>
<comment type="pathway">
    <text evidence="12">Amino-sugar metabolism; N-acetylmuramate degradation.</text>
</comment>
<evidence type="ECO:0000256" key="6">
    <source>
        <dbReference type="ARBA" id="ARBA00060672"/>
    </source>
</evidence>
<dbReference type="InterPro" id="IPR046348">
    <property type="entry name" value="SIS_dom_sf"/>
</dbReference>
<dbReference type="UniPathway" id="UPA00342"/>
<dbReference type="FunFam" id="1.10.8.1080:FF:000001">
    <property type="entry name" value="N-acetylmuramic acid 6-phosphate etherase"/>
    <property type="match status" value="1"/>
</dbReference>
<gene>
    <name evidence="12" type="primary">murQ</name>
    <name evidence="14" type="ORF">SAMN04488695_10546</name>
</gene>
<dbReference type="NCBIfam" id="NF009222">
    <property type="entry name" value="PRK12570.1"/>
    <property type="match status" value="1"/>
</dbReference>
<dbReference type="InterPro" id="IPR040190">
    <property type="entry name" value="MURQ/GCKR"/>
</dbReference>
<dbReference type="GO" id="GO:0046348">
    <property type="term" value="P:amino sugar catabolic process"/>
    <property type="evidence" value="ECO:0007669"/>
    <property type="project" value="InterPro"/>
</dbReference>
<evidence type="ECO:0000259" key="13">
    <source>
        <dbReference type="PROSITE" id="PS51464"/>
    </source>
</evidence>
<dbReference type="PROSITE" id="PS01272">
    <property type="entry name" value="GCKR"/>
    <property type="match status" value="1"/>
</dbReference>
<evidence type="ECO:0000256" key="10">
    <source>
        <dbReference type="ARBA" id="ARBA00077905"/>
    </source>
</evidence>
<protein>
    <recommendedName>
        <fullName evidence="9 12">N-acetylmuramic acid 6-phosphate etherase</fullName>
        <shortName evidence="12">MurNAc-6-P etherase</shortName>
        <ecNumber evidence="8 12">4.2.1.126</ecNumber>
    </recommendedName>
    <alternativeName>
        <fullName evidence="11 12">N-acetylmuramic acid 6-phosphate hydrolase</fullName>
    </alternativeName>
    <alternativeName>
        <fullName evidence="10 12">N-acetylmuramic acid 6-phosphate lyase</fullName>
    </alternativeName>
</protein>
<dbReference type="PANTHER" id="PTHR10088:SF4">
    <property type="entry name" value="GLUCOKINASE REGULATORY PROTEIN"/>
    <property type="match status" value="1"/>
</dbReference>
<proteinExistence type="inferred from homology"/>
<keyword evidence="2 12" id="KW-0456">Lyase</keyword>
<dbReference type="CDD" id="cd05007">
    <property type="entry name" value="SIS_Etherase"/>
    <property type="match status" value="1"/>
</dbReference>
<dbReference type="PROSITE" id="PS51464">
    <property type="entry name" value="SIS"/>
    <property type="match status" value="1"/>
</dbReference>
<evidence type="ECO:0000256" key="9">
    <source>
        <dbReference type="ARBA" id="ARBA00070061"/>
    </source>
</evidence>
<keyword evidence="3 12" id="KW-0119">Carbohydrate metabolism</keyword>
<dbReference type="EMBL" id="FOVK01000005">
    <property type="protein sequence ID" value="SFN77890.1"/>
    <property type="molecule type" value="Genomic_DNA"/>
</dbReference>
<evidence type="ECO:0000313" key="15">
    <source>
        <dbReference type="Proteomes" id="UP000181899"/>
    </source>
</evidence>
<dbReference type="Gene3D" id="3.40.50.10490">
    <property type="entry name" value="Glucose-6-phosphate isomerase like protein, domain 1"/>
    <property type="match status" value="1"/>
</dbReference>
<accession>A0A1I5BT24</accession>
<dbReference type="GO" id="GO:0097367">
    <property type="term" value="F:carbohydrate derivative binding"/>
    <property type="evidence" value="ECO:0007669"/>
    <property type="project" value="InterPro"/>
</dbReference>
<dbReference type="NCBIfam" id="NF003915">
    <property type="entry name" value="PRK05441.1"/>
    <property type="match status" value="1"/>
</dbReference>
<comment type="similarity">
    <text evidence="7 12">Belongs to the GCKR-like family. MurNAc-6-P etherase subfamily.</text>
</comment>
<dbReference type="HAMAP" id="MF_00068">
    <property type="entry name" value="MurQ"/>
    <property type="match status" value="1"/>
</dbReference>
<evidence type="ECO:0000256" key="4">
    <source>
        <dbReference type="ARBA" id="ARBA00051747"/>
    </source>
</evidence>
<dbReference type="RefSeq" id="WP_074912009.1">
    <property type="nucleotide sequence ID" value="NZ_FOVK01000005.1"/>
</dbReference>
<dbReference type="PANTHER" id="PTHR10088">
    <property type="entry name" value="GLUCOKINASE REGULATORY PROTEIN"/>
    <property type="match status" value="1"/>
</dbReference>
<keyword evidence="15" id="KW-1185">Reference proteome</keyword>
<evidence type="ECO:0000256" key="2">
    <source>
        <dbReference type="ARBA" id="ARBA00023239"/>
    </source>
</evidence>
<dbReference type="GO" id="GO:0016835">
    <property type="term" value="F:carbon-oxygen lyase activity"/>
    <property type="evidence" value="ECO:0007669"/>
    <property type="project" value="UniProtKB-UniRule"/>
</dbReference>
<dbReference type="EC" id="4.2.1.126" evidence="8 12"/>
<feature type="active site" evidence="12">
    <location>
        <position position="115"/>
    </location>
</feature>
<dbReference type="AlphaFoldDB" id="A0A1I5BT24"/>
<feature type="domain" description="SIS" evidence="13">
    <location>
        <begin position="56"/>
        <end position="219"/>
    </location>
</feature>
<dbReference type="SUPFAM" id="SSF53697">
    <property type="entry name" value="SIS domain"/>
    <property type="match status" value="1"/>
</dbReference>
<dbReference type="GO" id="GO:0016803">
    <property type="term" value="F:ether hydrolase activity"/>
    <property type="evidence" value="ECO:0007669"/>
    <property type="project" value="TreeGrafter"/>
</dbReference>
<dbReference type="GO" id="GO:0009254">
    <property type="term" value="P:peptidoglycan turnover"/>
    <property type="evidence" value="ECO:0007669"/>
    <property type="project" value="TreeGrafter"/>
</dbReference>
<dbReference type="Pfam" id="PF22645">
    <property type="entry name" value="GKRP_SIS_N"/>
    <property type="match status" value="1"/>
</dbReference>
<evidence type="ECO:0000256" key="7">
    <source>
        <dbReference type="ARBA" id="ARBA00061234"/>
    </source>
</evidence>
<dbReference type="Gene3D" id="1.10.8.1080">
    <property type="match status" value="1"/>
</dbReference>
<dbReference type="GO" id="GO:0097173">
    <property type="term" value="P:N-acetylmuramic acid catabolic process"/>
    <property type="evidence" value="ECO:0007669"/>
    <property type="project" value="UniProtKB-UniPathway"/>
</dbReference>
<dbReference type="InterPro" id="IPR005486">
    <property type="entry name" value="Glucokinase_regulatory_CS"/>
</dbReference>
<dbReference type="InterPro" id="IPR005488">
    <property type="entry name" value="Etherase_MurQ"/>
</dbReference>
<evidence type="ECO:0000256" key="3">
    <source>
        <dbReference type="ARBA" id="ARBA00023277"/>
    </source>
</evidence>